<name>A0ACD3Q6I4_LARCR</name>
<dbReference type="Proteomes" id="UP000793456">
    <property type="component" value="Chromosome XXIV"/>
</dbReference>
<protein>
    <submittedName>
        <fullName evidence="1">Uncharacterized protein</fullName>
    </submittedName>
</protein>
<comment type="caution">
    <text evidence="1">The sequence shown here is derived from an EMBL/GenBank/DDBJ whole genome shotgun (WGS) entry which is preliminary data.</text>
</comment>
<evidence type="ECO:0000313" key="1">
    <source>
        <dbReference type="EMBL" id="TMS02209.1"/>
    </source>
</evidence>
<sequence length="52" mass="5616">YGSDLCPKSVNSKEVADQKTSRAAAAVTDGQKSSTLNNNFSKQPTDRRSISR</sequence>
<keyword evidence="2" id="KW-1185">Reference proteome</keyword>
<evidence type="ECO:0000313" key="2">
    <source>
        <dbReference type="Proteomes" id="UP000793456"/>
    </source>
</evidence>
<reference evidence="1" key="1">
    <citation type="submission" date="2018-11" db="EMBL/GenBank/DDBJ databases">
        <title>The sequence and de novo assembly of Larimichthys crocea genome using PacBio and Hi-C technologies.</title>
        <authorList>
            <person name="Xu P."/>
            <person name="Chen B."/>
            <person name="Zhou Z."/>
            <person name="Ke Q."/>
            <person name="Wu Y."/>
            <person name="Bai H."/>
            <person name="Pu F."/>
        </authorList>
    </citation>
    <scope>NUCLEOTIDE SEQUENCE</scope>
    <source>
        <tissue evidence="1">Muscle</tissue>
    </source>
</reference>
<proteinExistence type="predicted"/>
<accession>A0ACD3Q6I4</accession>
<gene>
    <name evidence="1" type="ORF">E3U43_007749</name>
</gene>
<feature type="non-terminal residue" evidence="1">
    <location>
        <position position="1"/>
    </location>
</feature>
<organism evidence="1 2">
    <name type="scientific">Larimichthys crocea</name>
    <name type="common">Large yellow croaker</name>
    <name type="synonym">Pseudosciaena crocea</name>
    <dbReference type="NCBI Taxonomy" id="215358"/>
    <lineage>
        <taxon>Eukaryota</taxon>
        <taxon>Metazoa</taxon>
        <taxon>Chordata</taxon>
        <taxon>Craniata</taxon>
        <taxon>Vertebrata</taxon>
        <taxon>Euteleostomi</taxon>
        <taxon>Actinopterygii</taxon>
        <taxon>Neopterygii</taxon>
        <taxon>Teleostei</taxon>
        <taxon>Neoteleostei</taxon>
        <taxon>Acanthomorphata</taxon>
        <taxon>Eupercaria</taxon>
        <taxon>Sciaenidae</taxon>
        <taxon>Larimichthys</taxon>
    </lineage>
</organism>
<dbReference type="EMBL" id="CM011697">
    <property type="protein sequence ID" value="TMS02209.1"/>
    <property type="molecule type" value="Genomic_DNA"/>
</dbReference>